<dbReference type="EMBL" id="QLMK01000005">
    <property type="protein sequence ID" value="RAK29123.1"/>
    <property type="molecule type" value="Genomic_DNA"/>
</dbReference>
<dbReference type="GO" id="GO:0003677">
    <property type="term" value="F:DNA binding"/>
    <property type="evidence" value="ECO:0007669"/>
    <property type="project" value="InterPro"/>
</dbReference>
<feature type="region of interest" description="Disordered" evidence="1">
    <location>
        <begin position="1"/>
        <end position="26"/>
    </location>
</feature>
<proteinExistence type="predicted"/>
<gene>
    <name evidence="3" type="ORF">C7374_105174</name>
</gene>
<evidence type="ECO:0000256" key="1">
    <source>
        <dbReference type="SAM" id="MobiDB-lite"/>
    </source>
</evidence>
<feature type="domain" description="HTH cro/C1-type" evidence="2">
    <location>
        <begin position="29"/>
        <end position="63"/>
    </location>
</feature>
<dbReference type="CDD" id="cd00093">
    <property type="entry name" value="HTH_XRE"/>
    <property type="match status" value="1"/>
</dbReference>
<accession>A0A364JVI1</accession>
<protein>
    <recommendedName>
        <fullName evidence="2">HTH cro/C1-type domain-containing protein</fullName>
    </recommendedName>
</protein>
<comment type="caution">
    <text evidence="3">The sequence shown here is derived from an EMBL/GenBank/DDBJ whole genome shotgun (WGS) entry which is preliminary data.</text>
</comment>
<evidence type="ECO:0000313" key="4">
    <source>
        <dbReference type="Proteomes" id="UP000249453"/>
    </source>
</evidence>
<name>A0A364JVI1_9HYPH</name>
<dbReference type="RefSeq" id="WP_210205106.1">
    <property type="nucleotide sequence ID" value="NZ_JBHEEY010000004.1"/>
</dbReference>
<dbReference type="Gene3D" id="1.10.260.40">
    <property type="entry name" value="lambda repressor-like DNA-binding domains"/>
    <property type="match status" value="1"/>
</dbReference>
<evidence type="ECO:0000313" key="3">
    <source>
        <dbReference type="EMBL" id="RAK29123.1"/>
    </source>
</evidence>
<dbReference type="SUPFAM" id="SSF47413">
    <property type="entry name" value="lambda repressor-like DNA-binding domains"/>
    <property type="match status" value="1"/>
</dbReference>
<dbReference type="Proteomes" id="UP000249453">
    <property type="component" value="Unassembled WGS sequence"/>
</dbReference>
<dbReference type="PROSITE" id="PS50943">
    <property type="entry name" value="HTH_CROC1"/>
    <property type="match status" value="1"/>
</dbReference>
<dbReference type="InterPro" id="IPR001387">
    <property type="entry name" value="Cro/C1-type_HTH"/>
</dbReference>
<keyword evidence="4" id="KW-1185">Reference proteome</keyword>
<organism evidence="3 4">
    <name type="scientific">Falsochrobactrum ovis</name>
    <dbReference type="NCBI Taxonomy" id="1293442"/>
    <lineage>
        <taxon>Bacteria</taxon>
        <taxon>Pseudomonadati</taxon>
        <taxon>Pseudomonadota</taxon>
        <taxon>Alphaproteobacteria</taxon>
        <taxon>Hyphomicrobiales</taxon>
        <taxon>Brucellaceae</taxon>
        <taxon>Falsochrobactrum</taxon>
    </lineage>
</organism>
<evidence type="ECO:0000259" key="2">
    <source>
        <dbReference type="PROSITE" id="PS50943"/>
    </source>
</evidence>
<dbReference type="InterPro" id="IPR010982">
    <property type="entry name" value="Lambda_DNA-bd_dom_sf"/>
</dbReference>
<reference evidence="3 4" key="1">
    <citation type="submission" date="2018-06" db="EMBL/GenBank/DDBJ databases">
        <title>Genomic Encyclopedia of Type Strains, Phase IV (KMG-IV): sequencing the most valuable type-strain genomes for metagenomic binning, comparative biology and taxonomic classification.</title>
        <authorList>
            <person name="Goeker M."/>
        </authorList>
    </citation>
    <scope>NUCLEOTIDE SEQUENCE [LARGE SCALE GENOMIC DNA]</scope>
    <source>
        <strain evidence="3 4">DSM 26720</strain>
    </source>
</reference>
<dbReference type="AlphaFoldDB" id="A0A364JVI1"/>
<sequence>MEPKDRLKLARRNAGFERPTDAARAHKEINQNTLISHENGNRPVSKNAAQKYAQLFGVDAGWILYGEGNGPSSATDPKWAEFTELFSQVGEKEQNTVLELMRSLAAAKKE</sequence>